<reference evidence="4" key="1">
    <citation type="journal article" date="2019" name="Sci. Rep.">
        <title>Draft genome of Tanacetum cinerariifolium, the natural source of mosquito coil.</title>
        <authorList>
            <person name="Yamashiro T."/>
            <person name="Shiraishi A."/>
            <person name="Satake H."/>
            <person name="Nakayama K."/>
        </authorList>
    </citation>
    <scope>NUCLEOTIDE SEQUENCE</scope>
</reference>
<evidence type="ECO:0000313" key="4">
    <source>
        <dbReference type="EMBL" id="GEU62184.1"/>
    </source>
</evidence>
<dbReference type="InterPro" id="IPR001878">
    <property type="entry name" value="Znf_CCHC"/>
</dbReference>
<dbReference type="GO" id="GO:0003676">
    <property type="term" value="F:nucleic acid binding"/>
    <property type="evidence" value="ECO:0007669"/>
    <property type="project" value="InterPro"/>
</dbReference>
<dbReference type="GO" id="GO:0008270">
    <property type="term" value="F:zinc ion binding"/>
    <property type="evidence" value="ECO:0007669"/>
    <property type="project" value="UniProtKB-KW"/>
</dbReference>
<dbReference type="Pfam" id="PF14223">
    <property type="entry name" value="Retrotran_gag_2"/>
    <property type="match status" value="1"/>
</dbReference>
<gene>
    <name evidence="4" type="ORF">Tci_034162</name>
</gene>
<feature type="domain" description="CCHC-type" evidence="3">
    <location>
        <begin position="208"/>
        <end position="223"/>
    </location>
</feature>
<organism evidence="4">
    <name type="scientific">Tanacetum cinerariifolium</name>
    <name type="common">Dalmatian daisy</name>
    <name type="synonym">Chrysanthemum cinerariifolium</name>
    <dbReference type="NCBI Taxonomy" id="118510"/>
    <lineage>
        <taxon>Eukaryota</taxon>
        <taxon>Viridiplantae</taxon>
        <taxon>Streptophyta</taxon>
        <taxon>Embryophyta</taxon>
        <taxon>Tracheophyta</taxon>
        <taxon>Spermatophyta</taxon>
        <taxon>Magnoliopsida</taxon>
        <taxon>eudicotyledons</taxon>
        <taxon>Gunneridae</taxon>
        <taxon>Pentapetalae</taxon>
        <taxon>asterids</taxon>
        <taxon>campanulids</taxon>
        <taxon>Asterales</taxon>
        <taxon>Asteraceae</taxon>
        <taxon>Asteroideae</taxon>
        <taxon>Anthemideae</taxon>
        <taxon>Anthemidinae</taxon>
        <taxon>Tanacetum</taxon>
    </lineage>
</organism>
<dbReference type="EMBL" id="BKCJ010004630">
    <property type="protein sequence ID" value="GEU62184.1"/>
    <property type="molecule type" value="Genomic_DNA"/>
</dbReference>
<sequence>MEDKDQESVAPTPVKQRLTRKNELKACGTLLMALPDKHQLKFNTHKDAKTLIEAIEKRFEGNTETKVQKTLLKQQYENFTGFSSESLDQIHDRLQKLTSQLKILGVSLSQEDINLNVAASVSDVSVKIHVSSLPNVESLSNVVIYSFFASQSNSPQLDNDDLKQIDAVDLKEMDLKWQKAIRFLQRTGRNLGANGPTSMGFDMSKVECYNCHRKGHFARECRSPKDTSRNGAAEPQRRSVPLSPTKPDQDLSHTHRPLAPIIEDWVSDSEDKSETKTPQNVPSFVQSTEQVKSPRPSVQHVETSILTANSKTIIPKPTSNGKRSNRKACFVCKSLNHLIKDYDYHEKKMAQPTARNHAKRETHKHYARMTLSNTQRQVVPLAVLTQSKLVPISVVRPVSTIVPKIKDKGVINSGCSMHMTGNMSYLSDFEELNGGCVAFGGNPKGGKISGKGKIKTGKLDFDDVYFVKELKFNLFSVSKMCDKKNSVLFDDTECLVLSPDFKLPDENQVLHRVHRENNMYNVNLKNIVLFGDLTCLFAKAALDESNLWHRRLGHINFKTMNKLVKGNLVRGLPSKAFKNNHTCVACKKGKQHRAFCKTKHVSSVN</sequence>
<dbReference type="PROSITE" id="PS50158">
    <property type="entry name" value="ZF_CCHC"/>
    <property type="match status" value="1"/>
</dbReference>
<dbReference type="Pfam" id="PF00098">
    <property type="entry name" value="zf-CCHC"/>
    <property type="match status" value="1"/>
</dbReference>
<evidence type="ECO:0000256" key="1">
    <source>
        <dbReference type="PROSITE-ProRule" id="PRU00047"/>
    </source>
</evidence>
<dbReference type="Gene3D" id="4.10.60.10">
    <property type="entry name" value="Zinc finger, CCHC-type"/>
    <property type="match status" value="1"/>
</dbReference>
<feature type="compositionally biased region" description="Polar residues" evidence="2">
    <location>
        <begin position="276"/>
        <end position="291"/>
    </location>
</feature>
<keyword evidence="1" id="KW-0479">Metal-binding</keyword>
<dbReference type="SMART" id="SM00343">
    <property type="entry name" value="ZnF_C2HC"/>
    <property type="match status" value="1"/>
</dbReference>
<dbReference type="Pfam" id="PF22936">
    <property type="entry name" value="Pol_BBD"/>
    <property type="match status" value="1"/>
</dbReference>
<evidence type="ECO:0000259" key="3">
    <source>
        <dbReference type="PROSITE" id="PS50158"/>
    </source>
</evidence>
<keyword evidence="1" id="KW-0862">Zinc</keyword>
<comment type="caution">
    <text evidence="4">The sequence shown here is derived from an EMBL/GenBank/DDBJ whole genome shotgun (WGS) entry which is preliminary data.</text>
</comment>
<dbReference type="InterPro" id="IPR054722">
    <property type="entry name" value="PolX-like_BBD"/>
</dbReference>
<protein>
    <submittedName>
        <fullName evidence="4">Ribonuclease H-like domain-containing protein</fullName>
    </submittedName>
</protein>
<dbReference type="Pfam" id="PF13976">
    <property type="entry name" value="gag_pre-integrs"/>
    <property type="match status" value="1"/>
</dbReference>
<feature type="region of interest" description="Disordered" evidence="2">
    <location>
        <begin position="220"/>
        <end position="301"/>
    </location>
</feature>
<evidence type="ECO:0000256" key="2">
    <source>
        <dbReference type="SAM" id="MobiDB-lite"/>
    </source>
</evidence>
<proteinExistence type="predicted"/>
<name>A0A6L2LPE4_TANCI</name>
<keyword evidence="1" id="KW-0863">Zinc-finger</keyword>
<dbReference type="InterPro" id="IPR025724">
    <property type="entry name" value="GAG-pre-integrase_dom"/>
</dbReference>
<dbReference type="AlphaFoldDB" id="A0A6L2LPE4"/>
<accession>A0A6L2LPE4</accession>
<dbReference type="SUPFAM" id="SSF57756">
    <property type="entry name" value="Retrovirus zinc finger-like domains"/>
    <property type="match status" value="1"/>
</dbReference>
<dbReference type="InterPro" id="IPR036875">
    <property type="entry name" value="Znf_CCHC_sf"/>
</dbReference>